<name>A0ACC0X4E2_9ROSI</name>
<evidence type="ECO:0000313" key="2">
    <source>
        <dbReference type="Proteomes" id="UP001163603"/>
    </source>
</evidence>
<comment type="caution">
    <text evidence="1">The sequence shown here is derived from an EMBL/GenBank/DDBJ whole genome shotgun (WGS) entry which is preliminary data.</text>
</comment>
<protein>
    <submittedName>
        <fullName evidence="1">Uncharacterized protein</fullName>
    </submittedName>
</protein>
<keyword evidence="2" id="KW-1185">Reference proteome</keyword>
<accession>A0ACC0X4E2</accession>
<dbReference type="EMBL" id="CM047750">
    <property type="protein sequence ID" value="KAJ0008159.1"/>
    <property type="molecule type" value="Genomic_DNA"/>
</dbReference>
<evidence type="ECO:0000313" key="1">
    <source>
        <dbReference type="EMBL" id="KAJ0008159.1"/>
    </source>
</evidence>
<dbReference type="Proteomes" id="UP001163603">
    <property type="component" value="Chromosome 15"/>
</dbReference>
<gene>
    <name evidence="1" type="ORF">Pint_30023</name>
</gene>
<organism evidence="1 2">
    <name type="scientific">Pistacia integerrima</name>
    <dbReference type="NCBI Taxonomy" id="434235"/>
    <lineage>
        <taxon>Eukaryota</taxon>
        <taxon>Viridiplantae</taxon>
        <taxon>Streptophyta</taxon>
        <taxon>Embryophyta</taxon>
        <taxon>Tracheophyta</taxon>
        <taxon>Spermatophyta</taxon>
        <taxon>Magnoliopsida</taxon>
        <taxon>eudicotyledons</taxon>
        <taxon>Gunneridae</taxon>
        <taxon>Pentapetalae</taxon>
        <taxon>rosids</taxon>
        <taxon>malvids</taxon>
        <taxon>Sapindales</taxon>
        <taxon>Anacardiaceae</taxon>
        <taxon>Pistacia</taxon>
    </lineage>
</organism>
<proteinExistence type="predicted"/>
<reference evidence="2" key="1">
    <citation type="journal article" date="2023" name="G3 (Bethesda)">
        <title>Genome assembly and association tests identify interacting loci associated with vigor, precocity, and sex in interspecific pistachio rootstocks.</title>
        <authorList>
            <person name="Palmer W."/>
            <person name="Jacygrad E."/>
            <person name="Sagayaradj S."/>
            <person name="Cavanaugh K."/>
            <person name="Han R."/>
            <person name="Bertier L."/>
            <person name="Beede B."/>
            <person name="Kafkas S."/>
            <person name="Golino D."/>
            <person name="Preece J."/>
            <person name="Michelmore R."/>
        </authorList>
    </citation>
    <scope>NUCLEOTIDE SEQUENCE [LARGE SCALE GENOMIC DNA]</scope>
</reference>
<sequence>MSHLREANWEGNRNIKLSINKGVGCMKKDCCFYKSFTLKGVRYSLYDSVYVYQEDFPEAHIGKIVEIYKTPANETGMKLVWFFRPNEICNFLNDYKPSWKEIFLASGEGKGLSNISPLEAVIRKCNVLCASNDWRNPQASKQELSKADYIFSHTFDVAKLKIEESIPEEIDGVKVEHFFNPKKDQALVNAHNSEENVIKGTGKSSLSLRFGLKKVVSSRVKVGSSGIKLSPVVKGAKKPAFNMDKLGCLLRPKSTATKCAAGERYKKNIDELGDITGWTGESSSSSRLRLEKAVHNAVKDDNCGNRINPVVKESKKAAVPVDQQEHFPSDKGKKNEALIRPLKPKARVKEWTGKSILCSRFELDKVVGRVVKFSSSGIRVSSVVKAAPNVDKQRRFLSYHTSLRPQTSDNDGTVPQIGCMQLENEAKMRRSEDIIQRSASDIPLKKRRLLQYKESKYLDAPTAQHVQTRGAKTESLNVEVTRRPDSYRRSWFKELPWEKSLQRADEVGSLECLENLDRSYISSKVECCLLDRPPPPGALQSPFDEVSLSVKVKKRNITSKSLLESRIRTTNLSESSILLSRQIYGDIMATSTHGRFCEDDSCFVEELELPESKPRVASRHIRILP</sequence>